<keyword evidence="8" id="KW-0862">Zinc</keyword>
<dbReference type="GO" id="GO:0008968">
    <property type="term" value="F:D-sedoheptulose 7-phosphate isomerase activity"/>
    <property type="evidence" value="ECO:0007669"/>
    <property type="project" value="InterPro"/>
</dbReference>
<evidence type="ECO:0000259" key="11">
    <source>
        <dbReference type="PROSITE" id="PS51464"/>
    </source>
</evidence>
<keyword evidence="6" id="KW-0963">Cytoplasm</keyword>
<dbReference type="InterPro" id="IPR050099">
    <property type="entry name" value="SIS_GmhA/DiaA_subfam"/>
</dbReference>
<evidence type="ECO:0000256" key="4">
    <source>
        <dbReference type="ARBA" id="ARBA00009894"/>
    </source>
</evidence>
<dbReference type="Gene3D" id="3.40.50.10490">
    <property type="entry name" value="Glucose-6-phosphate isomerase like protein, domain 1"/>
    <property type="match status" value="1"/>
</dbReference>
<dbReference type="Pfam" id="PF13580">
    <property type="entry name" value="SIS_2"/>
    <property type="match status" value="1"/>
</dbReference>
<comment type="similarity">
    <text evidence="4">Belongs to the SIS family. GmhA subfamily.</text>
</comment>
<comment type="subcellular location">
    <subcellularLocation>
        <location evidence="3">Cytoplasm</location>
    </subcellularLocation>
</comment>
<evidence type="ECO:0000256" key="2">
    <source>
        <dbReference type="ARBA" id="ARBA00001947"/>
    </source>
</evidence>
<keyword evidence="7" id="KW-0479">Metal-binding</keyword>
<proteinExistence type="inferred from homology"/>
<evidence type="ECO:0000256" key="7">
    <source>
        <dbReference type="ARBA" id="ARBA00022723"/>
    </source>
</evidence>
<dbReference type="GO" id="GO:0097367">
    <property type="term" value="F:carbohydrate derivative binding"/>
    <property type="evidence" value="ECO:0007669"/>
    <property type="project" value="InterPro"/>
</dbReference>
<keyword evidence="10" id="KW-0119">Carbohydrate metabolism</keyword>
<organism evidence="12">
    <name type="scientific">hydrothermal vent metagenome</name>
    <dbReference type="NCBI Taxonomy" id="652676"/>
    <lineage>
        <taxon>unclassified sequences</taxon>
        <taxon>metagenomes</taxon>
        <taxon>ecological metagenomes</taxon>
    </lineage>
</organism>
<protein>
    <recommendedName>
        <fullName evidence="5">D-sedoheptulose-7-phosphate isomerase</fullName>
        <ecNumber evidence="5">5.3.1.28</ecNumber>
    </recommendedName>
</protein>
<dbReference type="PANTHER" id="PTHR30390">
    <property type="entry name" value="SEDOHEPTULOSE 7-PHOSPHATE ISOMERASE / DNAA INITIATOR-ASSOCIATING FACTOR FOR REPLICATION INITIATION"/>
    <property type="match status" value="1"/>
</dbReference>
<evidence type="ECO:0000256" key="5">
    <source>
        <dbReference type="ARBA" id="ARBA00012580"/>
    </source>
</evidence>
<comment type="cofactor">
    <cofactor evidence="2">
        <name>Zn(2+)</name>
        <dbReference type="ChEBI" id="CHEBI:29105"/>
    </cofactor>
</comment>
<dbReference type="PROSITE" id="PS51464">
    <property type="entry name" value="SIS"/>
    <property type="match status" value="1"/>
</dbReference>
<dbReference type="GO" id="GO:0005737">
    <property type="term" value="C:cytoplasm"/>
    <property type="evidence" value="ECO:0007669"/>
    <property type="project" value="UniProtKB-SubCell"/>
</dbReference>
<comment type="catalytic activity">
    <reaction evidence="1">
        <text>2 D-sedoheptulose 7-phosphate = D-glycero-alpha-D-manno-heptose 7-phosphate + D-glycero-beta-D-manno-heptose 7-phosphate</text>
        <dbReference type="Rhea" id="RHEA:27489"/>
        <dbReference type="ChEBI" id="CHEBI:57483"/>
        <dbReference type="ChEBI" id="CHEBI:60203"/>
        <dbReference type="ChEBI" id="CHEBI:60204"/>
        <dbReference type="EC" id="5.3.1.28"/>
    </reaction>
</comment>
<keyword evidence="9 12" id="KW-0413">Isomerase</keyword>
<feature type="domain" description="SIS" evidence="11">
    <location>
        <begin position="42"/>
        <end position="198"/>
    </location>
</feature>
<dbReference type="GO" id="GO:1901135">
    <property type="term" value="P:carbohydrate derivative metabolic process"/>
    <property type="evidence" value="ECO:0007669"/>
    <property type="project" value="InterPro"/>
</dbReference>
<evidence type="ECO:0000256" key="8">
    <source>
        <dbReference type="ARBA" id="ARBA00022833"/>
    </source>
</evidence>
<evidence type="ECO:0000256" key="1">
    <source>
        <dbReference type="ARBA" id="ARBA00000348"/>
    </source>
</evidence>
<evidence type="ECO:0000256" key="10">
    <source>
        <dbReference type="ARBA" id="ARBA00023277"/>
    </source>
</evidence>
<evidence type="ECO:0000256" key="6">
    <source>
        <dbReference type="ARBA" id="ARBA00022490"/>
    </source>
</evidence>
<gene>
    <name evidence="12" type="ORF">MNBD_GAMMA19-1841</name>
</gene>
<dbReference type="InterPro" id="IPR004515">
    <property type="entry name" value="Phosphoheptose_Isoase"/>
</dbReference>
<dbReference type="HAMAP" id="MF_00067">
    <property type="entry name" value="GmhA"/>
    <property type="match status" value="1"/>
</dbReference>
<evidence type="ECO:0000256" key="9">
    <source>
        <dbReference type="ARBA" id="ARBA00023235"/>
    </source>
</evidence>
<name>A0A3B1B2C7_9ZZZZ</name>
<dbReference type="PANTHER" id="PTHR30390:SF6">
    <property type="entry name" value="DNAA INITIATOR-ASSOCIATING PROTEIN DIAA"/>
    <property type="match status" value="1"/>
</dbReference>
<dbReference type="EMBL" id="UOFV01000471">
    <property type="protein sequence ID" value="VAX04450.1"/>
    <property type="molecule type" value="Genomic_DNA"/>
</dbReference>
<dbReference type="SUPFAM" id="SSF53697">
    <property type="entry name" value="SIS domain"/>
    <property type="match status" value="1"/>
</dbReference>
<evidence type="ECO:0000313" key="12">
    <source>
        <dbReference type="EMBL" id="VAX04450.1"/>
    </source>
</evidence>
<dbReference type="InterPro" id="IPR046348">
    <property type="entry name" value="SIS_dom_sf"/>
</dbReference>
<accession>A0A3B1B2C7</accession>
<dbReference type="InterPro" id="IPR001347">
    <property type="entry name" value="SIS_dom"/>
</dbReference>
<dbReference type="CDD" id="cd05006">
    <property type="entry name" value="SIS_GmhA"/>
    <property type="match status" value="1"/>
</dbReference>
<dbReference type="InterPro" id="IPR035461">
    <property type="entry name" value="GmhA/DiaA"/>
</dbReference>
<dbReference type="AlphaFoldDB" id="A0A3B1B2C7"/>
<dbReference type="EC" id="5.3.1.28" evidence="5"/>
<evidence type="ECO:0000256" key="3">
    <source>
        <dbReference type="ARBA" id="ARBA00004496"/>
    </source>
</evidence>
<reference evidence="12" key="1">
    <citation type="submission" date="2018-06" db="EMBL/GenBank/DDBJ databases">
        <authorList>
            <person name="Zhirakovskaya E."/>
        </authorList>
    </citation>
    <scope>NUCLEOTIDE SEQUENCE</scope>
</reference>
<sequence>MTDTAKKITTIKTLLQDSIDVKQRLVADADMLVSIADVAQYCVDALRGDNKLLLAGNGGSASDAQHIAAELVGRFELERDGMPAMALTTNASQLTALSNDYGYEAVFSRQLQAFAKKGDVFFGLSTSGNSANVVAAAEVAKARGVFVVGMTGQSGGKLEVLCDICLKVPSDNTARIQEAHITIGHIVCALIERALVAE</sequence>
<dbReference type="GO" id="GO:0046872">
    <property type="term" value="F:metal ion binding"/>
    <property type="evidence" value="ECO:0007669"/>
    <property type="project" value="UniProtKB-KW"/>
</dbReference>